<dbReference type="Gene3D" id="1.20.1340.10">
    <property type="entry name" value="dopa decarboxylase, N-terminal domain"/>
    <property type="match status" value="1"/>
</dbReference>
<dbReference type="InterPro" id="IPR015424">
    <property type="entry name" value="PyrdxlP-dep_Trfase"/>
</dbReference>
<feature type="region of interest" description="Disordered" evidence="6">
    <location>
        <begin position="606"/>
        <end position="633"/>
    </location>
</feature>
<dbReference type="Gene3D" id="3.40.640.10">
    <property type="entry name" value="Type I PLP-dependent aspartate aminotransferase-like (Major domain)"/>
    <property type="match status" value="2"/>
</dbReference>
<dbReference type="EMBL" id="JAJSOF020000011">
    <property type="protein sequence ID" value="KAJ4445398.1"/>
    <property type="molecule type" value="Genomic_DNA"/>
</dbReference>
<evidence type="ECO:0008006" key="9">
    <source>
        <dbReference type="Google" id="ProtNLM"/>
    </source>
</evidence>
<dbReference type="InterPro" id="IPR002129">
    <property type="entry name" value="PyrdxlP-dep_de-COase"/>
</dbReference>
<feature type="compositionally biased region" description="Basic and acidic residues" evidence="6">
    <location>
        <begin position="620"/>
        <end position="633"/>
    </location>
</feature>
<gene>
    <name evidence="7" type="ORF">ANN_07203</name>
</gene>
<keyword evidence="8" id="KW-1185">Reference proteome</keyword>
<dbReference type="Gene3D" id="3.90.1150.10">
    <property type="entry name" value="Aspartate Aminotransferase, domain 1"/>
    <property type="match status" value="1"/>
</dbReference>
<evidence type="ECO:0000256" key="2">
    <source>
        <dbReference type="ARBA" id="ARBA00009533"/>
    </source>
</evidence>
<sequence>MSHKDFQRRGKEMIDLIADYRDTIIKRRVVPDVKPGYLRSLLPTEAPKKPEDWDAILCDVDQKILPGLAHWLHPRFHAYFPSGGSYASLLGDMVSGMGGCVAFSWNACPSYTELEIVALDWLAKAMGLPEFFLHECGAGGGGAFQMSASSSIYLSMLTARRMMTLKLREEDPENDPKNPKDLSCYLPRLVAYFSSIAHSALPKAADLTVVQYRALETDDNFSMRGDTLEKAFIAKPTTRSSYLLAWTPNSPDLTPPDFFIWGFVKDIVYSQKPTNIDDLRVKITQAFQQITLLMLQRTWAELHHRYELCRQMKEDIAEGLVPFYVSATLGTTDVCSFDNLPELAEVCRKHPDVWLHVDAAYAGSAMICPEFKYLLEGMEHIDSFNVNPYKWLHTHHDAAAYYVKDAWKLNETMSADPLYLHDTTEKVTVTFRNWSIPLSRRLRGCKLWFVFRDFGIEGLQAYIRNHCCMAKYLEELVRKDDRFEVVHEVTMGLVCVRLCGSNEQNKDLLRTINRSGELHLSPTEVKGKYIIRICIVCPETTKEHVGKLASHLFSSSKPVMGKVLPTETRVTRCPDFAGHCKRSNGFIVKRLALENNNNKLARKDSQVQYEAEENMSLGRPTEEQTDMKCRNKD</sequence>
<evidence type="ECO:0000313" key="8">
    <source>
        <dbReference type="Proteomes" id="UP001148838"/>
    </source>
</evidence>
<evidence type="ECO:0000313" key="7">
    <source>
        <dbReference type="EMBL" id="KAJ4445398.1"/>
    </source>
</evidence>
<organism evidence="7 8">
    <name type="scientific">Periplaneta americana</name>
    <name type="common">American cockroach</name>
    <name type="synonym">Blatta americana</name>
    <dbReference type="NCBI Taxonomy" id="6978"/>
    <lineage>
        <taxon>Eukaryota</taxon>
        <taxon>Metazoa</taxon>
        <taxon>Ecdysozoa</taxon>
        <taxon>Arthropoda</taxon>
        <taxon>Hexapoda</taxon>
        <taxon>Insecta</taxon>
        <taxon>Pterygota</taxon>
        <taxon>Neoptera</taxon>
        <taxon>Polyneoptera</taxon>
        <taxon>Dictyoptera</taxon>
        <taxon>Blattodea</taxon>
        <taxon>Blattoidea</taxon>
        <taxon>Blattidae</taxon>
        <taxon>Blattinae</taxon>
        <taxon>Periplaneta</taxon>
    </lineage>
</organism>
<accession>A0ABQ8THN6</accession>
<evidence type="ECO:0000256" key="5">
    <source>
        <dbReference type="ARBA" id="ARBA00023239"/>
    </source>
</evidence>
<keyword evidence="3" id="KW-0210">Decarboxylase</keyword>
<dbReference type="InterPro" id="IPR015421">
    <property type="entry name" value="PyrdxlP-dep_Trfase_major"/>
</dbReference>
<protein>
    <recommendedName>
        <fullName evidence="9">Tyrosine decarboxylase</fullName>
    </recommendedName>
</protein>
<dbReference type="Proteomes" id="UP001148838">
    <property type="component" value="Unassembled WGS sequence"/>
</dbReference>
<comment type="cofactor">
    <cofactor evidence="1">
        <name>pyridoxal 5'-phosphate</name>
        <dbReference type="ChEBI" id="CHEBI:597326"/>
    </cofactor>
</comment>
<dbReference type="InterPro" id="IPR015422">
    <property type="entry name" value="PyrdxlP-dep_Trfase_small"/>
</dbReference>
<evidence type="ECO:0000256" key="3">
    <source>
        <dbReference type="ARBA" id="ARBA00022793"/>
    </source>
</evidence>
<dbReference type="Pfam" id="PF00282">
    <property type="entry name" value="Pyridoxal_deC"/>
    <property type="match status" value="2"/>
</dbReference>
<reference evidence="7 8" key="1">
    <citation type="journal article" date="2022" name="Allergy">
        <title>Genome assembly and annotation of Periplaneta americana reveal a comprehensive cockroach allergen profile.</title>
        <authorList>
            <person name="Wang L."/>
            <person name="Xiong Q."/>
            <person name="Saelim N."/>
            <person name="Wang L."/>
            <person name="Nong W."/>
            <person name="Wan A.T."/>
            <person name="Shi M."/>
            <person name="Liu X."/>
            <person name="Cao Q."/>
            <person name="Hui J.H.L."/>
            <person name="Sookrung N."/>
            <person name="Leung T.F."/>
            <person name="Tungtrongchitr A."/>
            <person name="Tsui S.K.W."/>
        </authorList>
    </citation>
    <scope>NUCLEOTIDE SEQUENCE [LARGE SCALE GENOMIC DNA]</scope>
    <source>
        <strain evidence="7">PWHHKU_190912</strain>
    </source>
</reference>
<dbReference type="PANTHER" id="PTHR11999:SF70">
    <property type="entry name" value="MIP05841P"/>
    <property type="match status" value="1"/>
</dbReference>
<evidence type="ECO:0000256" key="1">
    <source>
        <dbReference type="ARBA" id="ARBA00001933"/>
    </source>
</evidence>
<name>A0ABQ8THN6_PERAM</name>
<comment type="similarity">
    <text evidence="2">Belongs to the group II decarboxylase family.</text>
</comment>
<dbReference type="InterPro" id="IPR010977">
    <property type="entry name" value="Aromatic_deC"/>
</dbReference>
<evidence type="ECO:0000256" key="6">
    <source>
        <dbReference type="SAM" id="MobiDB-lite"/>
    </source>
</evidence>
<proteinExistence type="inferred from homology"/>
<dbReference type="PANTHER" id="PTHR11999">
    <property type="entry name" value="GROUP II PYRIDOXAL-5-PHOSPHATE DECARBOXYLASE"/>
    <property type="match status" value="1"/>
</dbReference>
<comment type="caution">
    <text evidence="7">The sequence shown here is derived from an EMBL/GenBank/DDBJ whole genome shotgun (WGS) entry which is preliminary data.</text>
</comment>
<keyword evidence="4" id="KW-0663">Pyridoxal phosphate</keyword>
<keyword evidence="5" id="KW-0456">Lyase</keyword>
<dbReference type="SUPFAM" id="SSF53383">
    <property type="entry name" value="PLP-dependent transferases"/>
    <property type="match status" value="2"/>
</dbReference>
<evidence type="ECO:0000256" key="4">
    <source>
        <dbReference type="ARBA" id="ARBA00022898"/>
    </source>
</evidence>
<dbReference type="PRINTS" id="PR00800">
    <property type="entry name" value="YHDCRBOXLASE"/>
</dbReference>